<dbReference type="InterPro" id="IPR003870">
    <property type="entry name" value="DUF222"/>
</dbReference>
<comment type="caution">
    <text evidence="3">The sequence shown here is derived from an EMBL/GenBank/DDBJ whole genome shotgun (WGS) entry which is preliminary data.</text>
</comment>
<dbReference type="EMBL" id="BAAAZH010000028">
    <property type="protein sequence ID" value="GAA4126423.1"/>
    <property type="molecule type" value="Genomic_DNA"/>
</dbReference>
<evidence type="ECO:0000256" key="1">
    <source>
        <dbReference type="SAM" id="MobiDB-lite"/>
    </source>
</evidence>
<dbReference type="InterPro" id="IPR003615">
    <property type="entry name" value="HNH_nuc"/>
</dbReference>
<evidence type="ECO:0000259" key="2">
    <source>
        <dbReference type="Pfam" id="PF02720"/>
    </source>
</evidence>
<gene>
    <name evidence="3" type="ORF">GCM10022215_36010</name>
</gene>
<dbReference type="CDD" id="cd00085">
    <property type="entry name" value="HNHc"/>
    <property type="match status" value="1"/>
</dbReference>
<sequence length="211" mass="22639">MTHPAAIDAAPSGARLVETAGEWARHPWEEATPGAALAAVEALTEARRLLDAALLAAVDRVETTGAVADSGWASTKELLTDRLGGHRGAGASWVRTAREVREIPQVRDGLADGRLSVPQASAVGRAVARLPYDADLRSAVAEKLLELAASGAGAAHRVVHWADGGPTSLDNMVMLCRHHRRLTHHPRPDRRPGLRRKRRDVDGRTHPCELT</sequence>
<dbReference type="Proteomes" id="UP001501495">
    <property type="component" value="Unassembled WGS sequence"/>
</dbReference>
<feature type="compositionally biased region" description="Basic and acidic residues" evidence="1">
    <location>
        <begin position="199"/>
        <end position="211"/>
    </location>
</feature>
<accession>A0ABP7XUX9</accession>
<feature type="compositionally biased region" description="Basic residues" evidence="1">
    <location>
        <begin position="183"/>
        <end position="198"/>
    </location>
</feature>
<dbReference type="Pfam" id="PF02720">
    <property type="entry name" value="DUF222"/>
    <property type="match status" value="1"/>
</dbReference>
<evidence type="ECO:0000313" key="3">
    <source>
        <dbReference type="EMBL" id="GAA4126423.1"/>
    </source>
</evidence>
<organism evidence="3 4">
    <name type="scientific">Nocardioides fonticola</name>
    <dbReference type="NCBI Taxonomy" id="450363"/>
    <lineage>
        <taxon>Bacteria</taxon>
        <taxon>Bacillati</taxon>
        <taxon>Actinomycetota</taxon>
        <taxon>Actinomycetes</taxon>
        <taxon>Propionibacteriales</taxon>
        <taxon>Nocardioidaceae</taxon>
        <taxon>Nocardioides</taxon>
    </lineage>
</organism>
<keyword evidence="4" id="KW-1185">Reference proteome</keyword>
<feature type="region of interest" description="Disordered" evidence="1">
    <location>
        <begin position="183"/>
        <end position="211"/>
    </location>
</feature>
<reference evidence="4" key="1">
    <citation type="journal article" date="2019" name="Int. J. Syst. Evol. Microbiol.">
        <title>The Global Catalogue of Microorganisms (GCM) 10K type strain sequencing project: providing services to taxonomists for standard genome sequencing and annotation.</title>
        <authorList>
            <consortium name="The Broad Institute Genomics Platform"/>
            <consortium name="The Broad Institute Genome Sequencing Center for Infectious Disease"/>
            <person name="Wu L."/>
            <person name="Ma J."/>
        </authorList>
    </citation>
    <scope>NUCLEOTIDE SEQUENCE [LARGE SCALE GENOMIC DNA]</scope>
    <source>
        <strain evidence="4">JCM 16703</strain>
    </source>
</reference>
<protein>
    <recommendedName>
        <fullName evidence="2">DUF222 domain-containing protein</fullName>
    </recommendedName>
</protein>
<evidence type="ECO:0000313" key="4">
    <source>
        <dbReference type="Proteomes" id="UP001501495"/>
    </source>
</evidence>
<proteinExistence type="predicted"/>
<name>A0ABP7XUX9_9ACTN</name>
<feature type="domain" description="DUF222" evidence="2">
    <location>
        <begin position="38"/>
        <end position="151"/>
    </location>
</feature>